<proteinExistence type="predicted"/>
<dbReference type="Gene3D" id="2.60.120.580">
    <property type="entry name" value="Acetamidase/Formamidase-like domains"/>
    <property type="match status" value="1"/>
</dbReference>
<dbReference type="Pfam" id="PF03069">
    <property type="entry name" value="FmdA_AmdA"/>
    <property type="match status" value="1"/>
</dbReference>
<name>A0A8T0HWH0_CERPU</name>
<dbReference type="Proteomes" id="UP000822688">
    <property type="component" value="Chromosome V"/>
</dbReference>
<sequence length="146" mass="15795">MAAICYAVEKGSKDWERIATEACPTNPGRENGGNCDIKNLSRGCMVYFPVFVEGANLSMDDMHFSEGDREVSYCGAIEMSGFLELKCSIMRGVMEQYFIPMGPGKLNGNPIFEIGPASPSGWCLRASRSAPWSHASPSGCCLPSPL</sequence>
<evidence type="ECO:0000313" key="2">
    <source>
        <dbReference type="Proteomes" id="UP000822688"/>
    </source>
</evidence>
<dbReference type="EMBL" id="CM026426">
    <property type="protein sequence ID" value="KAG0575137.1"/>
    <property type="molecule type" value="Genomic_DNA"/>
</dbReference>
<keyword evidence="2" id="KW-1185">Reference proteome</keyword>
<gene>
    <name evidence="1" type="ORF">KC19_VG321200</name>
</gene>
<evidence type="ECO:0000313" key="1">
    <source>
        <dbReference type="EMBL" id="KAG0575137.1"/>
    </source>
</evidence>
<reference evidence="1" key="1">
    <citation type="submission" date="2020-06" db="EMBL/GenBank/DDBJ databases">
        <title>WGS assembly of Ceratodon purpureus strain R40.</title>
        <authorList>
            <person name="Carey S.B."/>
            <person name="Jenkins J."/>
            <person name="Shu S."/>
            <person name="Lovell J.T."/>
            <person name="Sreedasyam A."/>
            <person name="Maumus F."/>
            <person name="Tiley G.P."/>
            <person name="Fernandez-Pozo N."/>
            <person name="Barry K."/>
            <person name="Chen C."/>
            <person name="Wang M."/>
            <person name="Lipzen A."/>
            <person name="Daum C."/>
            <person name="Saski C.A."/>
            <person name="Payton A.C."/>
            <person name="Mcbreen J.C."/>
            <person name="Conrad R.E."/>
            <person name="Kollar L.M."/>
            <person name="Olsson S."/>
            <person name="Huttunen S."/>
            <person name="Landis J.B."/>
            <person name="Wickett N.J."/>
            <person name="Johnson M.G."/>
            <person name="Rensing S.A."/>
            <person name="Grimwood J."/>
            <person name="Schmutz J."/>
            <person name="Mcdaniel S.F."/>
        </authorList>
    </citation>
    <scope>NUCLEOTIDE SEQUENCE</scope>
    <source>
        <strain evidence="1">R40</strain>
    </source>
</reference>
<comment type="caution">
    <text evidence="1">The sequence shown here is derived from an EMBL/GenBank/DDBJ whole genome shotgun (WGS) entry which is preliminary data.</text>
</comment>
<dbReference type="PANTHER" id="PTHR31891:SF1">
    <property type="entry name" value="FORMAMIDASE C869.04-RELATED"/>
    <property type="match status" value="1"/>
</dbReference>
<dbReference type="SUPFAM" id="SSF141130">
    <property type="entry name" value="Acetamidase/Formamidase-like"/>
    <property type="match status" value="1"/>
</dbReference>
<accession>A0A8T0HWH0</accession>
<organism evidence="1 2">
    <name type="scientific">Ceratodon purpureus</name>
    <name type="common">Fire moss</name>
    <name type="synonym">Dicranum purpureum</name>
    <dbReference type="NCBI Taxonomy" id="3225"/>
    <lineage>
        <taxon>Eukaryota</taxon>
        <taxon>Viridiplantae</taxon>
        <taxon>Streptophyta</taxon>
        <taxon>Embryophyta</taxon>
        <taxon>Bryophyta</taxon>
        <taxon>Bryophytina</taxon>
        <taxon>Bryopsida</taxon>
        <taxon>Dicranidae</taxon>
        <taxon>Pseudoditrichales</taxon>
        <taxon>Ditrichaceae</taxon>
        <taxon>Ceratodon</taxon>
    </lineage>
</organism>
<dbReference type="PANTHER" id="PTHR31891">
    <property type="entry name" value="FORMAMIDASE C869.04-RELATED"/>
    <property type="match status" value="1"/>
</dbReference>
<dbReference type="AlphaFoldDB" id="A0A8T0HWH0"/>
<dbReference type="EMBL" id="CM026426">
    <property type="protein sequence ID" value="KAG0575141.1"/>
    <property type="molecule type" value="Genomic_DNA"/>
</dbReference>
<protein>
    <submittedName>
        <fullName evidence="1">Uncharacterized protein</fullName>
    </submittedName>
</protein>
<dbReference type="GO" id="GO:0016811">
    <property type="term" value="F:hydrolase activity, acting on carbon-nitrogen (but not peptide) bonds, in linear amides"/>
    <property type="evidence" value="ECO:0007669"/>
    <property type="project" value="InterPro"/>
</dbReference>
<dbReference type="InterPro" id="IPR004304">
    <property type="entry name" value="FmdA_AmdA"/>
</dbReference>